<keyword evidence="1 7" id="KW-0245">EGF-like domain</keyword>
<dbReference type="SMART" id="SM00280">
    <property type="entry name" value="KAZAL"/>
    <property type="match status" value="3"/>
</dbReference>
<keyword evidence="2" id="KW-0732">Signal</keyword>
<dbReference type="CDD" id="cd00054">
    <property type="entry name" value="EGF_CA"/>
    <property type="match status" value="3"/>
</dbReference>
<feature type="domain" description="EGF-like" evidence="9">
    <location>
        <begin position="135"/>
        <end position="175"/>
    </location>
</feature>
<evidence type="ECO:0000259" key="8">
    <source>
        <dbReference type="PROSITE" id="PS01225"/>
    </source>
</evidence>
<dbReference type="PROSITE" id="PS01225">
    <property type="entry name" value="CTCK_2"/>
    <property type="match status" value="1"/>
</dbReference>
<dbReference type="Gene3D" id="2.10.25.10">
    <property type="entry name" value="Laminin"/>
    <property type="match status" value="5"/>
</dbReference>
<dbReference type="PANTHER" id="PTHR11339:SF373">
    <property type="entry name" value="VWFD DOMAIN-CONTAINING PROTEIN"/>
    <property type="match status" value="1"/>
</dbReference>
<dbReference type="SUPFAM" id="SSF56496">
    <property type="entry name" value="Fibrinogen C-terminal domain-like"/>
    <property type="match status" value="1"/>
</dbReference>
<dbReference type="OrthoDB" id="6059212at2759"/>
<feature type="domain" description="EGF-like" evidence="9">
    <location>
        <begin position="1730"/>
        <end position="1774"/>
    </location>
</feature>
<dbReference type="FunFam" id="2.10.25.10:FF:000038">
    <property type="entry name" value="Fibrillin 2"/>
    <property type="match status" value="3"/>
</dbReference>
<dbReference type="EMBL" id="KB200129">
    <property type="protein sequence ID" value="ESP02989.1"/>
    <property type="molecule type" value="Genomic_DNA"/>
</dbReference>
<keyword evidence="5 7" id="KW-1015">Disulfide bond</keyword>
<dbReference type="SUPFAM" id="SSF57567">
    <property type="entry name" value="Serine protease inhibitors"/>
    <property type="match status" value="1"/>
</dbReference>
<dbReference type="CTD" id="20248291"/>
<dbReference type="PROSITE" id="PS50092">
    <property type="entry name" value="TSP1"/>
    <property type="match status" value="1"/>
</dbReference>
<dbReference type="GO" id="GO:0005615">
    <property type="term" value="C:extracellular space"/>
    <property type="evidence" value="ECO:0007669"/>
    <property type="project" value="TreeGrafter"/>
</dbReference>
<dbReference type="InterPro" id="IPR018097">
    <property type="entry name" value="EGF_Ca-bd_CS"/>
</dbReference>
<dbReference type="Proteomes" id="UP000030746">
    <property type="component" value="Unassembled WGS sequence"/>
</dbReference>
<dbReference type="Gene3D" id="2.20.100.10">
    <property type="entry name" value="Thrombospondin type-1 (TSP1) repeat"/>
    <property type="match status" value="1"/>
</dbReference>
<feature type="domain" description="EGF-like" evidence="9">
    <location>
        <begin position="1652"/>
        <end position="1700"/>
    </location>
</feature>
<dbReference type="InterPro" id="IPR000884">
    <property type="entry name" value="TSP1_rpt"/>
</dbReference>
<dbReference type="InterPro" id="IPR036056">
    <property type="entry name" value="Fibrinogen-like_C"/>
</dbReference>
<evidence type="ECO:0000313" key="12">
    <source>
        <dbReference type="EMBL" id="ESP02989.1"/>
    </source>
</evidence>
<dbReference type="InterPro" id="IPR050780">
    <property type="entry name" value="Mucin_vWF_Thrombospondin_sf"/>
</dbReference>
<dbReference type="HOGENOM" id="CLU_227557_0_0_1"/>
<dbReference type="SUPFAM" id="SSF100895">
    <property type="entry name" value="Kazal-type serine protease inhibitors"/>
    <property type="match status" value="1"/>
</dbReference>
<feature type="disulfide bond" evidence="7">
    <location>
        <begin position="144"/>
        <end position="161"/>
    </location>
</feature>
<dbReference type="InterPro" id="IPR036084">
    <property type="entry name" value="Ser_inhib-like_sf"/>
</dbReference>
<dbReference type="InterPro" id="IPR000742">
    <property type="entry name" value="EGF"/>
</dbReference>
<keyword evidence="13" id="KW-1185">Reference proteome</keyword>
<evidence type="ECO:0000259" key="10">
    <source>
        <dbReference type="PROSITE" id="PS51233"/>
    </source>
</evidence>
<dbReference type="InterPro" id="IPR001846">
    <property type="entry name" value="VWF_type-D"/>
</dbReference>
<feature type="domain" description="EGF-like" evidence="9">
    <location>
        <begin position="2227"/>
        <end position="2268"/>
    </location>
</feature>
<dbReference type="Gene3D" id="2.90.20.10">
    <property type="entry name" value="Plasmodium vivax P25 domain"/>
    <property type="match status" value="1"/>
</dbReference>
<protein>
    <recommendedName>
        <fullName evidence="14">VWFD domain-containing protein</fullName>
    </recommendedName>
</protein>
<feature type="domain" description="EGF-like" evidence="9">
    <location>
        <begin position="211"/>
        <end position="251"/>
    </location>
</feature>
<dbReference type="Pfam" id="PF07645">
    <property type="entry name" value="EGF_CA"/>
    <property type="match status" value="4"/>
</dbReference>
<dbReference type="Pfam" id="PF12947">
    <property type="entry name" value="EGF_3"/>
    <property type="match status" value="1"/>
</dbReference>
<dbReference type="SMART" id="SM00179">
    <property type="entry name" value="EGF_CA"/>
    <property type="match status" value="6"/>
</dbReference>
<accession>V4AG22</accession>
<feature type="domain" description="Kazal-like" evidence="11">
    <location>
        <begin position="2519"/>
        <end position="2576"/>
    </location>
</feature>
<dbReference type="GO" id="GO:0007399">
    <property type="term" value="P:nervous system development"/>
    <property type="evidence" value="ECO:0007669"/>
    <property type="project" value="UniProtKB-ARBA"/>
</dbReference>
<feature type="domain" description="CTCK" evidence="8">
    <location>
        <begin position="2574"/>
        <end position="2657"/>
    </location>
</feature>
<dbReference type="PROSITE" id="PS51465">
    <property type="entry name" value="KAZAL_2"/>
    <property type="match status" value="1"/>
</dbReference>
<dbReference type="SUPFAM" id="SSF82895">
    <property type="entry name" value="TSP-1 type 1 repeat"/>
    <property type="match status" value="1"/>
</dbReference>
<dbReference type="SMART" id="SM00216">
    <property type="entry name" value="VWD"/>
    <property type="match status" value="1"/>
</dbReference>
<feature type="domain" description="VWFD" evidence="10">
    <location>
        <begin position="1777"/>
        <end position="1962"/>
    </location>
</feature>
<proteinExistence type="predicted"/>
<reference evidence="12 13" key="1">
    <citation type="journal article" date="2013" name="Nature">
        <title>Insights into bilaterian evolution from three spiralian genomes.</title>
        <authorList>
            <person name="Simakov O."/>
            <person name="Marletaz F."/>
            <person name="Cho S.J."/>
            <person name="Edsinger-Gonzales E."/>
            <person name="Havlak P."/>
            <person name="Hellsten U."/>
            <person name="Kuo D.H."/>
            <person name="Larsson T."/>
            <person name="Lv J."/>
            <person name="Arendt D."/>
            <person name="Savage R."/>
            <person name="Osoegawa K."/>
            <person name="de Jong P."/>
            <person name="Grimwood J."/>
            <person name="Chapman J.A."/>
            <person name="Shapiro H."/>
            <person name="Aerts A."/>
            <person name="Otillar R.P."/>
            <person name="Terry A.Y."/>
            <person name="Boore J.L."/>
            <person name="Grigoriev I.V."/>
            <person name="Lindberg D.R."/>
            <person name="Seaver E.C."/>
            <person name="Weisblat D.A."/>
            <person name="Putnam N.H."/>
            <person name="Rokhsar D.S."/>
        </authorList>
    </citation>
    <scope>NUCLEOTIDE SEQUENCE [LARGE SCALE GENOMIC DNA]</scope>
</reference>
<dbReference type="SMART" id="SM00209">
    <property type="entry name" value="TSP1"/>
    <property type="match status" value="1"/>
</dbReference>
<keyword evidence="6" id="KW-0325">Glycoprotein</keyword>
<dbReference type="SMART" id="SM00181">
    <property type="entry name" value="EGF"/>
    <property type="match status" value="12"/>
</dbReference>
<dbReference type="InterPro" id="IPR000152">
    <property type="entry name" value="EGF-type_Asp/Asn_hydroxyl_site"/>
</dbReference>
<dbReference type="InterPro" id="IPR002919">
    <property type="entry name" value="TIL_dom"/>
</dbReference>
<dbReference type="Pfam" id="PF00094">
    <property type="entry name" value="VWD"/>
    <property type="match status" value="1"/>
</dbReference>
<dbReference type="Gene3D" id="3.30.60.30">
    <property type="match status" value="2"/>
</dbReference>
<dbReference type="Pfam" id="PF01826">
    <property type="entry name" value="TIL"/>
    <property type="match status" value="1"/>
</dbReference>
<organism evidence="12 13">
    <name type="scientific">Lottia gigantea</name>
    <name type="common">Giant owl limpet</name>
    <dbReference type="NCBI Taxonomy" id="225164"/>
    <lineage>
        <taxon>Eukaryota</taxon>
        <taxon>Metazoa</taxon>
        <taxon>Spiralia</taxon>
        <taxon>Lophotrochozoa</taxon>
        <taxon>Mollusca</taxon>
        <taxon>Gastropoda</taxon>
        <taxon>Patellogastropoda</taxon>
        <taxon>Lottioidea</taxon>
        <taxon>Lottiidae</taxon>
        <taxon>Lottia</taxon>
    </lineage>
</organism>
<evidence type="ECO:0000256" key="5">
    <source>
        <dbReference type="ARBA" id="ARBA00023157"/>
    </source>
</evidence>
<dbReference type="GeneID" id="20248291"/>
<dbReference type="GO" id="GO:0031012">
    <property type="term" value="C:extracellular matrix"/>
    <property type="evidence" value="ECO:0007669"/>
    <property type="project" value="TreeGrafter"/>
</dbReference>
<dbReference type="KEGG" id="lgi:LOTGIDRAFT_230443"/>
<feature type="domain" description="EGF-like" evidence="9">
    <location>
        <begin position="2269"/>
        <end position="2309"/>
    </location>
</feature>
<dbReference type="InterPro" id="IPR006207">
    <property type="entry name" value="Cys_knot_C"/>
</dbReference>
<dbReference type="PROSITE" id="PS51233">
    <property type="entry name" value="VWFD"/>
    <property type="match status" value="1"/>
</dbReference>
<evidence type="ECO:0000313" key="13">
    <source>
        <dbReference type="Proteomes" id="UP000030746"/>
    </source>
</evidence>
<keyword evidence="4" id="KW-0106">Calcium</keyword>
<evidence type="ECO:0000256" key="2">
    <source>
        <dbReference type="ARBA" id="ARBA00022729"/>
    </source>
</evidence>
<evidence type="ECO:0000256" key="7">
    <source>
        <dbReference type="PROSITE-ProRule" id="PRU00076"/>
    </source>
</evidence>
<dbReference type="InterPro" id="IPR002350">
    <property type="entry name" value="Kazal_dom"/>
</dbReference>
<evidence type="ECO:0000256" key="6">
    <source>
        <dbReference type="ARBA" id="ARBA00023180"/>
    </source>
</evidence>
<dbReference type="OMA" id="LCICPVD"/>
<name>V4AG22_LOTGI</name>
<dbReference type="InterPro" id="IPR024731">
    <property type="entry name" value="NELL2-like_EGF"/>
</dbReference>
<dbReference type="Gene3D" id="2.60.120.1000">
    <property type="match status" value="6"/>
</dbReference>
<evidence type="ECO:0000259" key="11">
    <source>
        <dbReference type="PROSITE" id="PS51465"/>
    </source>
</evidence>
<evidence type="ECO:0000259" key="9">
    <source>
        <dbReference type="PROSITE" id="PS50026"/>
    </source>
</evidence>
<sequence>MPISQSVGESILRVVIFCHIAQIKYPVESVETLYFWKIFVWTESPYRAGNCSEAFVICDGLAECVETKSNYSFQCICGEGSMGDGFKSGTGCFFENEPCTKKEDCHKDAYCDLGGENICKCNEYYVGNGKDICLDIDECKSSPCAPEGGNCQNQIGGLPTCSCDIGYEGDGLTCTRICLFDDDCFSLASCVNKDCKCNSGYEGNGFISCTDINECEVNPGICTAPAVCKNTQGGHTCGCPNGYSGNVGKCTLLPKDCQEIFENDMTAKSGDYFEIDTDGADPIDSMMVKCEFRDDVGITIMEPNTIKPSTVGSTEISISYKPGTIEQVKDLVSKSAFCYQSQWLECSNGFDLFKDGLFYWTDGAGNSYKTWGGSGEDGQCPCGVLGYCEQGVPCNCDGTSTTTGHDFGKIINGSMLPIATLQFNTASNGAAKYKVSEVVCASKIIDILKDCDQIKMDGFEENGPQYIDIDGPTGDLQPTLVHCDMTQYDHVGLTVMPHDIKEPIIPDSGGPIDLTYLTPDDVIQAIIQASAFCFQNIRYECRNAPITFEGEQRVYVKAGGGNGTQLNYFPGGKQREGYCGCGVTCSCVNTNYTCNCDITDNVTRYDIANHTIKEDLPIKSFYVNLSLPDSYSRIIVGPLLCSEQQFGIEPNCEKYRNIGVEDPYTYLIDPDGPKDPEKPTEINYEPFEVECQFNANPPQGVTIVHHDQEGPRDVTSDDFQFEMVYKNVDKKGQIAHLKDRSTFCGQSLDFACTNTKLHNGPEEGVTWKDIDSNSHSYLSGGEAGDTGCRCNVENNLNCAEGDKICNCDADAGGNYNDDGELGNITHLPVSSLDFMDIRNDIGSLQFTLGPLKCFETFTTCYDMEKFLKEQKKLGEAKLENGKYTIDPDRSGDNPPFTVTCEFPFTVVSTGPANLTGPDPGSTECYTVEYFDFDGNALTGSQVAYLVSDSDYCTQKLEYECKNAPLTGNVNYTTCDGRPQTGWALSSGYDMCSCGLTGTCVGGLNEKCNCDTVNGEKDEGTIYNSTRLPVCEVCITVDPLGGNNPPSPGGVRSASYDVGMLKCSGAGFVGEAHCQDLRVTSTTSGVSYIGDKEAGSVVPVYCDMISEPRIGIMEFRLNETTYTIPATQGIDISPVYFGYGKEDMERLINDSYYCTQEIFIDCNSGALDLSGINGWYSRAGDPQDSWGGNIGKTLKCEGTGSNCNCNKAGAQTDGGILGDKALLPISRVVLEPHSSERILRIEPVKCYELRPDCYQIMMSGNTKTPYSEDRYVIDPDGPDGVDPFVVTCSFNSEEDNAITEVPVDSGANNPITGKVADFGFPVPITYKDATPEQINVLANQSPFCHQGVEYECTKTPINGSVDYRLYDNTIATGFGTGYDTNSSVCPCYALGYCDGFACRCDEKLSSKQRDGGEITDKNNLPITVVNVGGQVEAGASANVKVDSVRCEKRPIDLPENCEEAKVKGYKTGEVMIYPSSSLDPFFVYCDMEINPGRGTAVVLPDIEPDQPVAYDGVAVNVTYKGLTDAQLQALVSNSYRCYQPVRYNCRKTNFVGGDKFSWTSVDASVNKYFGAGSTGECTCGKENKCAGSGDKSEMEARDCNCDMGDDEDRIDAGILSVKEDLPLRSYTFLPTGLDGSSGNITIGPLYCGQNTINLDECEQGFHDCHPLATCSNLHAGYSNPSSRPGFKCSCTAGNRGIAKPQLFVNGRQCFGDFLCTCNKGYEKMEKTVCRNIDECVEVQYPNNCDLNAKCFDTEGSFYCKCKRGFRGEGTNGTCEGVGICACFGDPHCISFDNKWLDFMGDCQYVMAQDGCDGSERTFAVWTHNWDMNRDIQGITWVKDVTVVIGDTKIFLGPDRVIRINGREFLGYRKDGISVDDNGREVVITADFGLEVAWDGGDEVEIFLDKSYVGKTCGICGDFDSDEDNDWRIGDYCTAAKGQITPNGNIFGHSWVVQDYLTEHPTCVADCNAAPTDYSGCSDTLYNYYCDRVFDPEISPFKTCLEVMDEPLRDRLKSTCLFDICQVSNDIELGMCASAERLVNECNKNLDTETGLWRKLGFCEIQCGKNQEYRTCGPRGYPAKTRQPLCYDIRTHSPIHLLEYCAEGCYCLPGYILEGKDCVLPSECGCIADGVYLSVGQTFINDDCTSTRKCLSGGNTSDITIACSQFATCGLDTVNAVFGCNCNDGYKGDGINCGEDNCYNVTCGKNMECENAICQCKKGYTGDCNNCEDIDECATQTHDCIHIGQNCTNKDGGYECACIKGYVPYGHYCLDIDECEAGFDNCGDHSECVNTHGSFECSCCAGYKKSGDNCVLDGTSATNGAKCCSCAGEGCSTDVKVCAENGTTYPHEKALRIASCRNDFFVDISYYGQCQADCTGVICEKPYEVCSIDPLYNKAICACPKCDGSGGPVCSSRLVLFDSRCEFERIMCEIKDNTTYIEEDVTLCDKVLGEPVSPWTAWSDCSVDCGAGEMTRTRVQLRARTTYELRVLPLLETAICYGNCTNGPCFGFNCTVYGEVCVPTVDNTPECICPNCTFREDDPICGLVGDKQSTFKNRCELQKKACEVNQKPHVLSESPCGALPLNCSMFSKYQDLSDGECFSGPVPIGTCEGGCGINPDYCCETQTMGVVEYDLLCNNGSTLHRQVPSITSCSCNDLGHTTPA</sequence>
<dbReference type="InterPro" id="IPR036058">
    <property type="entry name" value="Kazal_dom_sf"/>
</dbReference>
<dbReference type="PROSITE" id="PS00010">
    <property type="entry name" value="ASX_HYDROXYL"/>
    <property type="match status" value="3"/>
</dbReference>
<evidence type="ECO:0008006" key="14">
    <source>
        <dbReference type="Google" id="ProtNLM"/>
    </source>
</evidence>
<keyword evidence="3" id="KW-0677">Repeat</keyword>
<dbReference type="PANTHER" id="PTHR11339">
    <property type="entry name" value="EXTRACELLULAR MATRIX GLYCOPROTEIN RELATED"/>
    <property type="match status" value="1"/>
</dbReference>
<dbReference type="RefSeq" id="XP_009046459.1">
    <property type="nucleotide sequence ID" value="XM_009048211.1"/>
</dbReference>
<evidence type="ECO:0000256" key="1">
    <source>
        <dbReference type="ARBA" id="ARBA00022536"/>
    </source>
</evidence>
<dbReference type="InterPro" id="IPR001881">
    <property type="entry name" value="EGF-like_Ca-bd_dom"/>
</dbReference>
<dbReference type="SUPFAM" id="SSF57196">
    <property type="entry name" value="EGF/Laminin"/>
    <property type="match status" value="4"/>
</dbReference>
<dbReference type="PROSITE" id="PS01187">
    <property type="entry name" value="EGF_CA"/>
    <property type="match status" value="2"/>
</dbReference>
<comment type="caution">
    <text evidence="7">Lacks conserved residue(s) required for the propagation of feature annotation.</text>
</comment>
<evidence type="ECO:0000256" key="4">
    <source>
        <dbReference type="ARBA" id="ARBA00022837"/>
    </source>
</evidence>
<dbReference type="GO" id="GO:0005509">
    <property type="term" value="F:calcium ion binding"/>
    <property type="evidence" value="ECO:0007669"/>
    <property type="project" value="InterPro"/>
</dbReference>
<evidence type="ECO:0000256" key="3">
    <source>
        <dbReference type="ARBA" id="ARBA00022737"/>
    </source>
</evidence>
<dbReference type="CDD" id="cd19941">
    <property type="entry name" value="TIL"/>
    <property type="match status" value="1"/>
</dbReference>
<dbReference type="InterPro" id="IPR009030">
    <property type="entry name" value="Growth_fac_rcpt_cys_sf"/>
</dbReference>
<dbReference type="PROSITE" id="PS50026">
    <property type="entry name" value="EGF_3"/>
    <property type="match status" value="6"/>
</dbReference>
<dbReference type="SUPFAM" id="SSF57184">
    <property type="entry name" value="Growth factor receptor domain"/>
    <property type="match status" value="1"/>
</dbReference>
<dbReference type="InterPro" id="IPR036383">
    <property type="entry name" value="TSP1_rpt_sf"/>
</dbReference>
<dbReference type="InterPro" id="IPR049883">
    <property type="entry name" value="NOTCH1_EGF-like"/>
</dbReference>
<gene>
    <name evidence="12" type="ORF">LOTGIDRAFT_230443</name>
</gene>
<dbReference type="PROSITE" id="PS01186">
    <property type="entry name" value="EGF_2"/>
    <property type="match status" value="5"/>
</dbReference>